<gene>
    <name evidence="2" type="ORF">PRV_02335</name>
</gene>
<protein>
    <submittedName>
        <fullName evidence="2">Uncharacterized protein</fullName>
    </submittedName>
</protein>
<keyword evidence="1" id="KW-1133">Transmembrane helix</keyword>
<proteinExistence type="predicted"/>
<name>U5NG79_9MOLU</name>
<organism evidence="2 3">
    <name type="scientific">Mycoplasma parvum str. Indiana</name>
    <dbReference type="NCBI Taxonomy" id="1403316"/>
    <lineage>
        <taxon>Bacteria</taxon>
        <taxon>Bacillati</taxon>
        <taxon>Mycoplasmatota</taxon>
        <taxon>Mollicutes</taxon>
        <taxon>Mycoplasmataceae</taxon>
        <taxon>Mycoplasma</taxon>
    </lineage>
</organism>
<accession>U5NG79</accession>
<evidence type="ECO:0000313" key="3">
    <source>
        <dbReference type="Proteomes" id="UP000017119"/>
    </source>
</evidence>
<keyword evidence="1" id="KW-0472">Membrane</keyword>
<reference evidence="2 3" key="1">
    <citation type="journal article" date="2013" name="Genome Announc.">
        <title>Genome Sequence of Mycoplasma parvum (Formerly Eperythrozoon parvum), a Diminutive Hemoplasma of the Pig.</title>
        <authorList>
            <person name="do Nascimento N.C."/>
            <person name="Dos Santos A.P."/>
            <person name="Chu Y."/>
            <person name="Guimaraes A.M."/>
            <person name="Pagliaro A."/>
            <person name="Messick J.B."/>
        </authorList>
    </citation>
    <scope>NUCLEOTIDE SEQUENCE [LARGE SCALE GENOMIC DNA]</scope>
    <source>
        <strain evidence="2 3">Indiana</strain>
    </source>
</reference>
<evidence type="ECO:0000256" key="1">
    <source>
        <dbReference type="SAM" id="Phobius"/>
    </source>
</evidence>
<dbReference type="KEGG" id="mpv:PRV_02335"/>
<keyword evidence="3" id="KW-1185">Reference proteome</keyword>
<sequence length="161" mass="18549">MHYLKVLLPIALIGSGASVITLTTLYYSKENQTILKKHSENKNEKLLSEYIENGKDNKKICKKILDDGRDLIPEAITVNCDLISNQKMWNKLESKPDIWMWISSDEYVFTGIIGRYGLLGNEESNYEKTWITESDSMTCIKSKSKEDNNKLEVSCFRKKSK</sequence>
<dbReference type="RefSeq" id="WP_022770203.1">
    <property type="nucleotide sequence ID" value="NC_022575.1"/>
</dbReference>
<feature type="transmembrane region" description="Helical" evidence="1">
    <location>
        <begin position="6"/>
        <end position="27"/>
    </location>
</feature>
<dbReference type="AlphaFoldDB" id="U5NG79"/>
<dbReference type="HOGENOM" id="CLU_1693545_0_0_14"/>
<dbReference type="PATRIC" id="fig|1403316.3.peg.435"/>
<dbReference type="EMBL" id="CP006771">
    <property type="protein sequence ID" value="AGX89204.1"/>
    <property type="molecule type" value="Genomic_DNA"/>
</dbReference>
<dbReference type="Proteomes" id="UP000017119">
    <property type="component" value="Chromosome"/>
</dbReference>
<evidence type="ECO:0000313" key="2">
    <source>
        <dbReference type="EMBL" id="AGX89204.1"/>
    </source>
</evidence>
<keyword evidence="1" id="KW-0812">Transmembrane</keyword>
<dbReference type="STRING" id="1403316.PRV_02335"/>